<name>A0ABU3UUG7_9ACTN</name>
<sequence>MAPIGPSVSTQPAANATVLRHWAADKDRFGLPPEKVLAHLHTPDDQD</sequence>
<protein>
    <submittedName>
        <fullName evidence="1">Uncharacterized protein</fullName>
    </submittedName>
</protein>
<dbReference type="EMBL" id="JARAKF010000001">
    <property type="protein sequence ID" value="MDU8997562.1"/>
    <property type="molecule type" value="Genomic_DNA"/>
</dbReference>
<evidence type="ECO:0000313" key="2">
    <source>
        <dbReference type="Proteomes" id="UP001257627"/>
    </source>
</evidence>
<keyword evidence="2" id="KW-1185">Reference proteome</keyword>
<reference evidence="1 2" key="1">
    <citation type="submission" date="2023-02" db="EMBL/GenBank/DDBJ databases">
        <authorList>
            <person name="Maleckis M."/>
        </authorList>
    </citation>
    <scope>NUCLEOTIDE SEQUENCE [LARGE SCALE GENOMIC DNA]</scope>
    <source>
        <strain evidence="1 2">P8-A2</strain>
    </source>
</reference>
<accession>A0ABU3UUG7</accession>
<proteinExistence type="predicted"/>
<dbReference type="RefSeq" id="WP_164405846.1">
    <property type="nucleotide sequence ID" value="NZ_JAPEMK010000001.1"/>
</dbReference>
<comment type="caution">
    <text evidence="1">The sequence shown here is derived from an EMBL/GenBank/DDBJ whole genome shotgun (WGS) entry which is preliminary data.</text>
</comment>
<gene>
    <name evidence="1" type="ORF">PU648_35525</name>
</gene>
<dbReference type="Proteomes" id="UP001257627">
    <property type="component" value="Unassembled WGS sequence"/>
</dbReference>
<evidence type="ECO:0000313" key="1">
    <source>
        <dbReference type="EMBL" id="MDU8997562.1"/>
    </source>
</evidence>
<organism evidence="1 2">
    <name type="scientific">Streptomyces mirabilis</name>
    <dbReference type="NCBI Taxonomy" id="68239"/>
    <lineage>
        <taxon>Bacteria</taxon>
        <taxon>Bacillati</taxon>
        <taxon>Actinomycetota</taxon>
        <taxon>Actinomycetes</taxon>
        <taxon>Kitasatosporales</taxon>
        <taxon>Streptomycetaceae</taxon>
        <taxon>Streptomyces</taxon>
    </lineage>
</organism>